<feature type="domain" description="HTH cro/C1-type" evidence="2">
    <location>
        <begin position="19"/>
        <end position="71"/>
    </location>
</feature>
<feature type="region of interest" description="Disordered" evidence="1">
    <location>
        <begin position="93"/>
        <end position="112"/>
    </location>
</feature>
<dbReference type="InterPro" id="IPR010982">
    <property type="entry name" value="Lambda_DNA-bd_dom_sf"/>
</dbReference>
<evidence type="ECO:0000313" key="4">
    <source>
        <dbReference type="Proteomes" id="UP000190121"/>
    </source>
</evidence>
<name>A0A1T4LPS5_9PORP</name>
<dbReference type="CDD" id="cd00093">
    <property type="entry name" value="HTH_XRE"/>
    <property type="match status" value="1"/>
</dbReference>
<dbReference type="OrthoDB" id="2902336at2"/>
<dbReference type="Proteomes" id="UP000190121">
    <property type="component" value="Unassembled WGS sequence"/>
</dbReference>
<dbReference type="SUPFAM" id="SSF47413">
    <property type="entry name" value="lambda repressor-like DNA-binding domains"/>
    <property type="match status" value="1"/>
</dbReference>
<evidence type="ECO:0000313" key="3">
    <source>
        <dbReference type="EMBL" id="SJZ56695.1"/>
    </source>
</evidence>
<gene>
    <name evidence="3" type="ORF">SAMN02745171_00476</name>
</gene>
<protein>
    <submittedName>
        <fullName evidence="3">Transcriptional regulator, XRE family</fullName>
    </submittedName>
</protein>
<dbReference type="STRING" id="29524.SAMN02745171_00476"/>
<dbReference type="SMART" id="SM00530">
    <property type="entry name" value="HTH_XRE"/>
    <property type="match status" value="1"/>
</dbReference>
<dbReference type="EMBL" id="FUXE01000004">
    <property type="protein sequence ID" value="SJZ56695.1"/>
    <property type="molecule type" value="Genomic_DNA"/>
</dbReference>
<reference evidence="4" key="1">
    <citation type="submission" date="2017-02" db="EMBL/GenBank/DDBJ databases">
        <authorList>
            <person name="Varghese N."/>
            <person name="Submissions S."/>
        </authorList>
    </citation>
    <scope>NUCLEOTIDE SEQUENCE [LARGE SCALE GENOMIC DNA]</scope>
    <source>
        <strain evidence="4">ATCC 51356</strain>
    </source>
</reference>
<evidence type="ECO:0000259" key="2">
    <source>
        <dbReference type="PROSITE" id="PS50943"/>
    </source>
</evidence>
<dbReference type="Gene3D" id="1.10.260.40">
    <property type="entry name" value="lambda repressor-like DNA-binding domains"/>
    <property type="match status" value="1"/>
</dbReference>
<dbReference type="InterPro" id="IPR001387">
    <property type="entry name" value="Cro/C1-type_HTH"/>
</dbReference>
<accession>A0A1T4LPS5</accession>
<dbReference type="Pfam" id="PF01381">
    <property type="entry name" value="HTH_3"/>
    <property type="match status" value="1"/>
</dbReference>
<keyword evidence="4" id="KW-1185">Reference proteome</keyword>
<feature type="compositionally biased region" description="Basic and acidic residues" evidence="1">
    <location>
        <begin position="103"/>
        <end position="112"/>
    </location>
</feature>
<organism evidence="3 4">
    <name type="scientific">Porphyromonas circumdentaria</name>
    <dbReference type="NCBI Taxonomy" id="29524"/>
    <lineage>
        <taxon>Bacteria</taxon>
        <taxon>Pseudomonadati</taxon>
        <taxon>Bacteroidota</taxon>
        <taxon>Bacteroidia</taxon>
        <taxon>Bacteroidales</taxon>
        <taxon>Porphyromonadaceae</taxon>
        <taxon>Porphyromonas</taxon>
    </lineage>
</organism>
<sequence length="112" mass="12520">MNWYVLTDKALVSKIGERLRQKRLEQNITQKELAERAGVAVSSVAGVEQGKSISLLTLVALLRALQALHLLEPFLQEPEISPIAYARMLEGEKTRHRASGGKIKKEKDNVGW</sequence>
<dbReference type="PROSITE" id="PS50943">
    <property type="entry name" value="HTH_CROC1"/>
    <property type="match status" value="1"/>
</dbReference>
<evidence type="ECO:0000256" key="1">
    <source>
        <dbReference type="SAM" id="MobiDB-lite"/>
    </source>
</evidence>
<dbReference type="GO" id="GO:0003677">
    <property type="term" value="F:DNA binding"/>
    <property type="evidence" value="ECO:0007669"/>
    <property type="project" value="InterPro"/>
</dbReference>
<dbReference type="AlphaFoldDB" id="A0A1T4LPS5"/>
<proteinExistence type="predicted"/>
<dbReference type="RefSeq" id="WP_078736438.1">
    <property type="nucleotide sequence ID" value="NZ_FUXE01000004.1"/>
</dbReference>